<evidence type="ECO:0008006" key="10">
    <source>
        <dbReference type="Google" id="ProtNLM"/>
    </source>
</evidence>
<keyword evidence="5 7" id="KW-0472">Membrane</keyword>
<evidence type="ECO:0000313" key="8">
    <source>
        <dbReference type="EMBL" id="SMQ53108.1"/>
    </source>
</evidence>
<dbReference type="AlphaFoldDB" id="A0A1X7S0A9"/>
<gene>
    <name evidence="8" type="ORF">ZT3D7_G8261</name>
</gene>
<keyword evidence="9" id="KW-1185">Reference proteome</keyword>
<dbReference type="EMBL" id="LT853699">
    <property type="protein sequence ID" value="SMQ53108.1"/>
    <property type="molecule type" value="Genomic_DNA"/>
</dbReference>
<name>A0A1X7S0A9_ZYMT9</name>
<feature type="region of interest" description="Disordered" evidence="6">
    <location>
        <begin position="1"/>
        <end position="32"/>
    </location>
</feature>
<dbReference type="InterPro" id="IPR051633">
    <property type="entry name" value="AceTr"/>
</dbReference>
<evidence type="ECO:0000256" key="2">
    <source>
        <dbReference type="ARBA" id="ARBA00005587"/>
    </source>
</evidence>
<evidence type="ECO:0000256" key="3">
    <source>
        <dbReference type="ARBA" id="ARBA00022692"/>
    </source>
</evidence>
<feature type="compositionally biased region" description="Pro residues" evidence="6">
    <location>
        <begin position="16"/>
        <end position="25"/>
    </location>
</feature>
<evidence type="ECO:0000256" key="4">
    <source>
        <dbReference type="ARBA" id="ARBA00022989"/>
    </source>
</evidence>
<comment type="subcellular location">
    <subcellularLocation>
        <location evidence="1">Membrane</location>
        <topology evidence="1">Multi-pass membrane protein</topology>
    </subcellularLocation>
</comment>
<feature type="transmembrane region" description="Helical" evidence="7">
    <location>
        <begin position="185"/>
        <end position="207"/>
    </location>
</feature>
<dbReference type="Pfam" id="PF01184">
    <property type="entry name" value="Gpr1_Fun34_YaaH"/>
    <property type="match status" value="1"/>
</dbReference>
<feature type="transmembrane region" description="Helical" evidence="7">
    <location>
        <begin position="143"/>
        <end position="164"/>
    </location>
</feature>
<dbReference type="InterPro" id="IPR000791">
    <property type="entry name" value="Gpr1/Fun34/SatP-like"/>
</dbReference>
<evidence type="ECO:0000256" key="7">
    <source>
        <dbReference type="SAM" id="Phobius"/>
    </source>
</evidence>
<accession>A0A1X7S0A9</accession>
<feature type="transmembrane region" description="Helical" evidence="7">
    <location>
        <begin position="213"/>
        <end position="239"/>
    </location>
</feature>
<organism evidence="8 9">
    <name type="scientific">Zymoseptoria tritici (strain ST99CH_3D7)</name>
    <dbReference type="NCBI Taxonomy" id="1276538"/>
    <lineage>
        <taxon>Eukaryota</taxon>
        <taxon>Fungi</taxon>
        <taxon>Dikarya</taxon>
        <taxon>Ascomycota</taxon>
        <taxon>Pezizomycotina</taxon>
        <taxon>Dothideomycetes</taxon>
        <taxon>Dothideomycetidae</taxon>
        <taxon>Mycosphaerellales</taxon>
        <taxon>Mycosphaerellaceae</taxon>
        <taxon>Zymoseptoria</taxon>
    </lineage>
</organism>
<evidence type="ECO:0000256" key="6">
    <source>
        <dbReference type="SAM" id="MobiDB-lite"/>
    </source>
</evidence>
<protein>
    <recommendedName>
        <fullName evidence="10">GPR1/FUN34/YaaH-class plasma membrane protein</fullName>
    </recommendedName>
</protein>
<reference evidence="8 9" key="1">
    <citation type="submission" date="2016-06" db="EMBL/GenBank/DDBJ databases">
        <authorList>
            <person name="Kjaerup R.B."/>
            <person name="Dalgaard T.S."/>
            <person name="Juul-Madsen H.R."/>
        </authorList>
    </citation>
    <scope>NUCLEOTIDE SEQUENCE [LARGE SCALE GENOMIC DNA]</scope>
</reference>
<feature type="transmembrane region" description="Helical" evidence="7">
    <location>
        <begin position="251"/>
        <end position="272"/>
    </location>
</feature>
<feature type="transmembrane region" description="Helical" evidence="7">
    <location>
        <begin position="84"/>
        <end position="103"/>
    </location>
</feature>
<sequence length="308" mass="33243">MATTTTQDWAPHDPLPRPLSQPPLPTTTRPISKTFTTGWQIPMHHPDPPQDLRIPRSTLEKIYLNPPTDVKGEFRNTFANLTPLGLVGFLVATVPMSLSLMGLHGGNGGGGGQATVAFGLFFGGVLQLLSCLMEWILGNTFSFLVFGSFGAAWTALSCSNLPAFDAMGSYLVDAKTAEEVARGKAAFSADFAFGLATFALLVLTFALCSLRTNLVFFITFLLATAAISLLAGSYWALALEAAHTAAEMQRTTGVILFTCCVLAWYLLVANLLEVLEFGWELPVGDLSGRFGGGKREGKREWRDRSRSV</sequence>
<comment type="similarity">
    <text evidence="2">Belongs to the acetate uptake transporter (AceTr) (TC 2.A.96) family.</text>
</comment>
<evidence type="ECO:0000313" key="9">
    <source>
        <dbReference type="Proteomes" id="UP000215127"/>
    </source>
</evidence>
<feature type="transmembrane region" description="Helical" evidence="7">
    <location>
        <begin position="115"/>
        <end position="137"/>
    </location>
</feature>
<keyword evidence="3 7" id="KW-0812">Transmembrane</keyword>
<evidence type="ECO:0000256" key="1">
    <source>
        <dbReference type="ARBA" id="ARBA00004141"/>
    </source>
</evidence>
<dbReference type="Proteomes" id="UP000215127">
    <property type="component" value="Chromosome 8"/>
</dbReference>
<dbReference type="PANTHER" id="PTHR31123:SF4">
    <property type="entry name" value="PROTEIN ALCS"/>
    <property type="match status" value="1"/>
</dbReference>
<keyword evidence="4 7" id="KW-1133">Transmembrane helix</keyword>
<dbReference type="GO" id="GO:0005886">
    <property type="term" value="C:plasma membrane"/>
    <property type="evidence" value="ECO:0007669"/>
    <property type="project" value="TreeGrafter"/>
</dbReference>
<dbReference type="PANTHER" id="PTHR31123">
    <property type="entry name" value="ACCUMULATION OF DYADS PROTEIN 2-RELATED"/>
    <property type="match status" value="1"/>
</dbReference>
<proteinExistence type="inferred from homology"/>
<dbReference type="STRING" id="1276538.A0A1X7S0A9"/>
<evidence type="ECO:0000256" key="5">
    <source>
        <dbReference type="ARBA" id="ARBA00023136"/>
    </source>
</evidence>
<dbReference type="GO" id="GO:0015123">
    <property type="term" value="F:acetate transmembrane transporter activity"/>
    <property type="evidence" value="ECO:0007669"/>
    <property type="project" value="TreeGrafter"/>
</dbReference>